<feature type="compositionally biased region" description="Basic and acidic residues" evidence="1">
    <location>
        <begin position="11"/>
        <end position="31"/>
    </location>
</feature>
<proteinExistence type="predicted"/>
<evidence type="ECO:0000256" key="1">
    <source>
        <dbReference type="SAM" id="MobiDB-lite"/>
    </source>
</evidence>
<organism evidence="2">
    <name type="scientific">Zea mays</name>
    <name type="common">Maize</name>
    <dbReference type="NCBI Taxonomy" id="4577"/>
    <lineage>
        <taxon>Eukaryota</taxon>
        <taxon>Viridiplantae</taxon>
        <taxon>Streptophyta</taxon>
        <taxon>Embryophyta</taxon>
        <taxon>Tracheophyta</taxon>
        <taxon>Spermatophyta</taxon>
        <taxon>Magnoliopsida</taxon>
        <taxon>Liliopsida</taxon>
        <taxon>Poales</taxon>
        <taxon>Poaceae</taxon>
        <taxon>PACMAD clade</taxon>
        <taxon>Panicoideae</taxon>
        <taxon>Andropogonodae</taxon>
        <taxon>Andropogoneae</taxon>
        <taxon>Tripsacinae</taxon>
        <taxon>Zea</taxon>
    </lineage>
</organism>
<feature type="region of interest" description="Disordered" evidence="1">
    <location>
        <begin position="1"/>
        <end position="31"/>
    </location>
</feature>
<gene>
    <name evidence="2" type="ORF">ZEAMMB73_Zm00001d032808</name>
</gene>
<feature type="compositionally biased region" description="Acidic residues" evidence="1">
    <location>
        <begin position="1"/>
        <end position="10"/>
    </location>
</feature>
<protein>
    <submittedName>
        <fullName evidence="2">Uncharacterized protein</fullName>
    </submittedName>
</protein>
<accession>A0A1D6KU45</accession>
<reference evidence="2" key="1">
    <citation type="submission" date="2015-12" db="EMBL/GenBank/DDBJ databases">
        <title>Update maize B73 reference genome by single molecule sequencing technologies.</title>
        <authorList>
            <consortium name="Maize Genome Sequencing Project"/>
            <person name="Ware D."/>
        </authorList>
    </citation>
    <scope>NUCLEOTIDE SEQUENCE [LARGE SCALE GENOMIC DNA]</scope>
    <source>
        <tissue evidence="2">Seedling</tissue>
    </source>
</reference>
<evidence type="ECO:0000313" key="2">
    <source>
        <dbReference type="EMBL" id="ONM06098.1"/>
    </source>
</evidence>
<dbReference type="AlphaFoldDB" id="A0A1D6KU45"/>
<dbReference type="EMBL" id="CM007647">
    <property type="protein sequence ID" value="ONM06098.1"/>
    <property type="molecule type" value="Genomic_DNA"/>
</dbReference>
<name>A0A1D6KU45_MAIZE</name>
<sequence length="78" mass="8752">MLCSVDDDPEHEFKFQRPRKDEQGREDLLPRKVEQESKWQGAAIDSATFVHPQCLGTTVVAKPAIEPGECLEIAKLST</sequence>